<dbReference type="InterPro" id="IPR051265">
    <property type="entry name" value="HIBADH-related_NP60_sf"/>
</dbReference>
<feature type="domain" description="3-hydroxyisobutyrate dehydrogenase-like NAD-binding" evidence="4">
    <location>
        <begin position="163"/>
        <end position="278"/>
    </location>
</feature>
<dbReference type="Pfam" id="PF14833">
    <property type="entry name" value="NAD_binding_11"/>
    <property type="match status" value="1"/>
</dbReference>
<evidence type="ECO:0000259" key="4">
    <source>
        <dbReference type="Pfam" id="PF14833"/>
    </source>
</evidence>
<organism evidence="5 6">
    <name type="scientific">Nannocystis radixulma</name>
    <dbReference type="NCBI Taxonomy" id="2995305"/>
    <lineage>
        <taxon>Bacteria</taxon>
        <taxon>Pseudomonadati</taxon>
        <taxon>Myxococcota</taxon>
        <taxon>Polyangia</taxon>
        <taxon>Nannocystales</taxon>
        <taxon>Nannocystaceae</taxon>
        <taxon>Nannocystis</taxon>
    </lineage>
</organism>
<evidence type="ECO:0000313" key="5">
    <source>
        <dbReference type="EMBL" id="MDC0667112.1"/>
    </source>
</evidence>
<protein>
    <submittedName>
        <fullName evidence="5">NAD(P)-dependent oxidoreductase</fullName>
    </submittedName>
</protein>
<evidence type="ECO:0000256" key="2">
    <source>
        <dbReference type="ARBA" id="ARBA00023027"/>
    </source>
</evidence>
<dbReference type="RefSeq" id="WP_271995003.1">
    <property type="nucleotide sequence ID" value="NZ_JAQNDN010000001.1"/>
</dbReference>
<dbReference type="InterPro" id="IPR008927">
    <property type="entry name" value="6-PGluconate_DH-like_C_sf"/>
</dbReference>
<sequence length="288" mass="31304">MIAFLGTGLLGAGFVQALLRRGETVHVWNRSFAKAEALTGAGARAFADPAEAVRGAERVHLTLSDDAAVDEVLERARPGFGAEVLLVDHTTTAPTGTRARVARWDERGLRFVHAPVFMGPQNTLESTGVMLVSGERARVATIRPQLERMTGKLVDLGERPDQAACMKLLGNLFLMFLTSGVAEVFNLGRALEVDPHQAAELFSYFNPGATVGGRAQRMLAGEFSKPSWELAMARKDARLMLEEAMRAERSLAVLPAIAALMDRYIVRGHGQDDWTVIARDALERGEVP</sequence>
<dbReference type="SUPFAM" id="SSF48179">
    <property type="entry name" value="6-phosphogluconate dehydrogenase C-terminal domain-like"/>
    <property type="match status" value="1"/>
</dbReference>
<dbReference type="InterPro" id="IPR006115">
    <property type="entry name" value="6PGDH_NADP-bd"/>
</dbReference>
<evidence type="ECO:0000313" key="6">
    <source>
        <dbReference type="Proteomes" id="UP001217838"/>
    </source>
</evidence>
<dbReference type="InterPro" id="IPR013328">
    <property type="entry name" value="6PGD_dom2"/>
</dbReference>
<dbReference type="Gene3D" id="1.10.1040.10">
    <property type="entry name" value="N-(1-d-carboxylethyl)-l-norvaline Dehydrogenase, domain 2"/>
    <property type="match status" value="1"/>
</dbReference>
<proteinExistence type="predicted"/>
<dbReference type="Gene3D" id="3.40.50.720">
    <property type="entry name" value="NAD(P)-binding Rossmann-like Domain"/>
    <property type="match status" value="1"/>
</dbReference>
<evidence type="ECO:0000259" key="3">
    <source>
        <dbReference type="Pfam" id="PF03446"/>
    </source>
</evidence>
<dbReference type="PIRSF" id="PIRSF000103">
    <property type="entry name" value="HIBADH"/>
    <property type="match status" value="1"/>
</dbReference>
<dbReference type="EMBL" id="JAQNDN010000001">
    <property type="protein sequence ID" value="MDC0667112.1"/>
    <property type="molecule type" value="Genomic_DNA"/>
</dbReference>
<dbReference type="PANTHER" id="PTHR43580:SF2">
    <property type="entry name" value="CYTOKINE-LIKE NUCLEAR FACTOR N-PAC"/>
    <property type="match status" value="1"/>
</dbReference>
<gene>
    <name evidence="5" type="ORF">POL58_05155</name>
</gene>
<dbReference type="InterPro" id="IPR029154">
    <property type="entry name" value="HIBADH-like_NADP-bd"/>
</dbReference>
<feature type="domain" description="6-phosphogluconate dehydrogenase NADP-binding" evidence="3">
    <location>
        <begin position="2"/>
        <end position="154"/>
    </location>
</feature>
<name>A0ABT5AZ41_9BACT</name>
<keyword evidence="2" id="KW-0520">NAD</keyword>
<dbReference type="InterPro" id="IPR036291">
    <property type="entry name" value="NAD(P)-bd_dom_sf"/>
</dbReference>
<dbReference type="PANTHER" id="PTHR43580">
    <property type="entry name" value="OXIDOREDUCTASE GLYR1-RELATED"/>
    <property type="match status" value="1"/>
</dbReference>
<reference evidence="5 6" key="1">
    <citation type="submission" date="2022-11" db="EMBL/GenBank/DDBJ databases">
        <title>Minimal conservation of predation-associated metabolite biosynthetic gene clusters underscores biosynthetic potential of Myxococcota including descriptions for ten novel species: Archangium lansinium sp. nov., Myxococcus landrumus sp. nov., Nannocystis bai.</title>
        <authorList>
            <person name="Ahearne A."/>
            <person name="Stevens C."/>
            <person name="Dowd S."/>
        </authorList>
    </citation>
    <scope>NUCLEOTIDE SEQUENCE [LARGE SCALE GENOMIC DNA]</scope>
    <source>
        <strain evidence="5 6">NCELM</strain>
    </source>
</reference>
<accession>A0ABT5AZ41</accession>
<keyword evidence="6" id="KW-1185">Reference proteome</keyword>
<dbReference type="Pfam" id="PF03446">
    <property type="entry name" value="NAD_binding_2"/>
    <property type="match status" value="1"/>
</dbReference>
<dbReference type="SUPFAM" id="SSF51735">
    <property type="entry name" value="NAD(P)-binding Rossmann-fold domains"/>
    <property type="match status" value="1"/>
</dbReference>
<dbReference type="InterPro" id="IPR015815">
    <property type="entry name" value="HIBADH-related"/>
</dbReference>
<comment type="caution">
    <text evidence="5">The sequence shown here is derived from an EMBL/GenBank/DDBJ whole genome shotgun (WGS) entry which is preliminary data.</text>
</comment>
<evidence type="ECO:0000256" key="1">
    <source>
        <dbReference type="ARBA" id="ARBA00023002"/>
    </source>
</evidence>
<keyword evidence="1" id="KW-0560">Oxidoreductase</keyword>
<dbReference type="Proteomes" id="UP001217838">
    <property type="component" value="Unassembled WGS sequence"/>
</dbReference>